<dbReference type="Proteomes" id="UP000184255">
    <property type="component" value="Unassembled WGS sequence"/>
</dbReference>
<dbReference type="GeneID" id="65087662"/>
<evidence type="ECO:0000256" key="4">
    <source>
        <dbReference type="ARBA" id="ARBA00023235"/>
    </source>
</evidence>
<dbReference type="InterPro" id="IPR013342">
    <property type="entry name" value="Mandelate_racemase_C"/>
</dbReference>
<evidence type="ECO:0000313" key="7">
    <source>
        <dbReference type="Proteomes" id="UP000184255"/>
    </source>
</evidence>
<dbReference type="EMBL" id="FCQH01000009">
    <property type="protein sequence ID" value="CVK98855.1"/>
    <property type="molecule type" value="Genomic_DNA"/>
</dbReference>
<feature type="domain" description="Mandelate racemase/muconate lactonizing enzyme C-terminal" evidence="5">
    <location>
        <begin position="146"/>
        <end position="241"/>
    </location>
</feature>
<dbReference type="InterPro" id="IPR036849">
    <property type="entry name" value="Enolase-like_C_sf"/>
</dbReference>
<gene>
    <name evidence="6" type="ORF">FMAN_08402</name>
</gene>
<dbReference type="GO" id="GO:0016854">
    <property type="term" value="F:racemase and epimerase activity"/>
    <property type="evidence" value="ECO:0007669"/>
    <property type="project" value="UniProtKB-ARBA"/>
</dbReference>
<dbReference type="Pfam" id="PF02746">
    <property type="entry name" value="MR_MLE_N"/>
    <property type="match status" value="1"/>
</dbReference>
<comment type="caution">
    <text evidence="6">The sequence shown here is derived from an EMBL/GenBank/DDBJ whole genome shotgun (WGS) entry which is preliminary data.</text>
</comment>
<dbReference type="SFLD" id="SFLDG00180">
    <property type="entry name" value="muconate_cycloisomerase"/>
    <property type="match status" value="1"/>
</dbReference>
<dbReference type="Gene3D" id="3.20.20.120">
    <property type="entry name" value="Enolase-like C-terminal domain"/>
    <property type="match status" value="1"/>
</dbReference>
<evidence type="ECO:0000259" key="5">
    <source>
        <dbReference type="SMART" id="SM00922"/>
    </source>
</evidence>
<protein>
    <recommendedName>
        <fullName evidence="5">Mandelate racemase/muconate lactonizing enzyme C-terminal domain-containing protein</fullName>
    </recommendedName>
</protein>
<dbReference type="InterPro" id="IPR018110">
    <property type="entry name" value="Mandel_Rmase/mucon_lact_enz_CS"/>
</dbReference>
<dbReference type="PROSITE" id="PS00909">
    <property type="entry name" value="MR_MLE_2"/>
    <property type="match status" value="1"/>
</dbReference>
<dbReference type="PANTHER" id="PTHR48073:SF2">
    <property type="entry name" value="O-SUCCINYLBENZOATE SYNTHASE"/>
    <property type="match status" value="1"/>
</dbReference>
<organism evidence="6 7">
    <name type="scientific">Fusarium mangiferae</name>
    <name type="common">Mango malformation disease fungus</name>
    <dbReference type="NCBI Taxonomy" id="192010"/>
    <lineage>
        <taxon>Eukaryota</taxon>
        <taxon>Fungi</taxon>
        <taxon>Dikarya</taxon>
        <taxon>Ascomycota</taxon>
        <taxon>Pezizomycotina</taxon>
        <taxon>Sordariomycetes</taxon>
        <taxon>Hypocreomycetidae</taxon>
        <taxon>Hypocreales</taxon>
        <taxon>Nectriaceae</taxon>
        <taxon>Fusarium</taxon>
        <taxon>Fusarium fujikuroi species complex</taxon>
    </lineage>
</organism>
<dbReference type="SFLD" id="SFLDS00001">
    <property type="entry name" value="Enolase"/>
    <property type="match status" value="1"/>
</dbReference>
<dbReference type="InterPro" id="IPR013341">
    <property type="entry name" value="Mandelate_racemase_N_dom"/>
</dbReference>
<comment type="cofactor">
    <cofactor evidence="1">
        <name>Mg(2+)</name>
        <dbReference type="ChEBI" id="CHEBI:18420"/>
    </cofactor>
</comment>
<dbReference type="PANTHER" id="PTHR48073">
    <property type="entry name" value="O-SUCCINYLBENZOATE SYNTHASE-RELATED"/>
    <property type="match status" value="1"/>
</dbReference>
<dbReference type="SMART" id="SM00922">
    <property type="entry name" value="MR_MLE"/>
    <property type="match status" value="1"/>
</dbReference>
<evidence type="ECO:0000256" key="3">
    <source>
        <dbReference type="ARBA" id="ARBA00022723"/>
    </source>
</evidence>
<dbReference type="Pfam" id="PF13378">
    <property type="entry name" value="MR_MLE_C"/>
    <property type="match status" value="1"/>
</dbReference>
<dbReference type="SUPFAM" id="SSF51604">
    <property type="entry name" value="Enolase C-terminal domain-like"/>
    <property type="match status" value="1"/>
</dbReference>
<dbReference type="AlphaFoldDB" id="A0A1L7TT54"/>
<dbReference type="GO" id="GO:0046872">
    <property type="term" value="F:metal ion binding"/>
    <property type="evidence" value="ECO:0007669"/>
    <property type="project" value="UniProtKB-KW"/>
</dbReference>
<keyword evidence="7" id="KW-1185">Reference proteome</keyword>
<evidence type="ECO:0000256" key="2">
    <source>
        <dbReference type="ARBA" id="ARBA00008031"/>
    </source>
</evidence>
<comment type="similarity">
    <text evidence="2">Belongs to the mandelate racemase/muconate lactonizing enzyme family.</text>
</comment>
<keyword evidence="3" id="KW-0479">Metal-binding</keyword>
<dbReference type="VEuPathDB" id="FungiDB:FMAN_08402"/>
<sequence>MQINNITVFSYQASFNNGTYTMSGGRSTSGQPSIVIRIRTTGAPPIEGWAETAPLGSNYLPSSFAAEIAALKELGPLIIGLDPRSPAAIDVIMDRAMMAGTAAKAVINMACWDILGKATGLPTSTLLGGSLTKNPPGFCIINFGDPDTGVKDALAEAEKGFKFMQIKAGAVDPLSDARRVKAIRKALPESVSVWADANAGWNLDQALTYTRALGQDITVPLEQPCRLMSHCAEVGRRTGLPIVMDEGIVTMLDLITAHGAGVTAINIKPSRVGGFTKARTLRDAAIALDIKVNVDDTWGCALTTAQNMQLAASTPPERLRAVDLFTEWINPMIADVPQMRSDGRVNYTILPGNGFGSVNLDMLGEPLFQVNA</sequence>
<dbReference type="RefSeq" id="XP_041685488.1">
    <property type="nucleotide sequence ID" value="XM_041835312.1"/>
</dbReference>
<evidence type="ECO:0000313" key="6">
    <source>
        <dbReference type="EMBL" id="CVK98855.1"/>
    </source>
</evidence>
<name>A0A1L7TT54_FUSMA</name>
<dbReference type="InterPro" id="IPR029065">
    <property type="entry name" value="Enolase_C-like"/>
</dbReference>
<reference evidence="7" key="1">
    <citation type="journal article" date="2016" name="Genome Biol. Evol.">
        <title>Comparative 'omics' of the Fusarium fujikuroi species complex highlights differences in genetic potential and metabolite synthesis.</title>
        <authorList>
            <person name="Niehaus E.-M."/>
            <person name="Muensterkoetter M."/>
            <person name="Proctor R.H."/>
            <person name="Brown D.W."/>
            <person name="Sharon A."/>
            <person name="Idan Y."/>
            <person name="Oren-Young L."/>
            <person name="Sieber C.M."/>
            <person name="Novak O."/>
            <person name="Pencik A."/>
            <person name="Tarkowska D."/>
            <person name="Hromadova K."/>
            <person name="Freeman S."/>
            <person name="Maymon M."/>
            <person name="Elazar M."/>
            <person name="Youssef S.A."/>
            <person name="El-Shabrawy E.S.M."/>
            <person name="Shalaby A.B.A."/>
            <person name="Houterman P."/>
            <person name="Brock N.L."/>
            <person name="Burkhardt I."/>
            <person name="Tsavkelova E.A."/>
            <person name="Dickschat J.S."/>
            <person name="Galuszka P."/>
            <person name="Gueldener U."/>
            <person name="Tudzynski B."/>
        </authorList>
    </citation>
    <scope>NUCLEOTIDE SEQUENCE [LARGE SCALE GENOMIC DNA]</scope>
    <source>
        <strain evidence="7">MRC7560</strain>
    </source>
</reference>
<dbReference type="InterPro" id="IPR029017">
    <property type="entry name" value="Enolase-like_N"/>
</dbReference>
<proteinExistence type="inferred from homology"/>
<keyword evidence="4" id="KW-0413">Isomerase</keyword>
<dbReference type="Gene3D" id="3.30.390.10">
    <property type="entry name" value="Enolase-like, N-terminal domain"/>
    <property type="match status" value="1"/>
</dbReference>
<accession>A0A1L7TT54</accession>
<dbReference type="SUPFAM" id="SSF54826">
    <property type="entry name" value="Enolase N-terminal domain-like"/>
    <property type="match status" value="1"/>
</dbReference>
<dbReference type="GO" id="GO:0009063">
    <property type="term" value="P:amino acid catabolic process"/>
    <property type="evidence" value="ECO:0007669"/>
    <property type="project" value="InterPro"/>
</dbReference>
<evidence type="ECO:0000256" key="1">
    <source>
        <dbReference type="ARBA" id="ARBA00001946"/>
    </source>
</evidence>